<evidence type="ECO:0000313" key="2">
    <source>
        <dbReference type="Proteomes" id="UP000309997"/>
    </source>
</evidence>
<reference evidence="1 2" key="1">
    <citation type="journal article" date="2024" name="Plant Biotechnol. J.">
        <title>Genome and CRISPR/Cas9 system of a widespread forest tree (Populus alba) in the world.</title>
        <authorList>
            <person name="Liu Y.J."/>
            <person name="Jiang P.F."/>
            <person name="Han X.M."/>
            <person name="Li X.Y."/>
            <person name="Wang H.M."/>
            <person name="Wang Y.J."/>
            <person name="Wang X.X."/>
            <person name="Zeng Q.Y."/>
        </authorList>
    </citation>
    <scope>NUCLEOTIDE SEQUENCE [LARGE SCALE GENOMIC DNA]</scope>
    <source>
        <strain evidence="2">cv. PAL-ZL1</strain>
    </source>
</reference>
<name>A0ACC4BA36_POPAL</name>
<gene>
    <name evidence="1" type="ORF">D5086_022904</name>
</gene>
<comment type="caution">
    <text evidence="1">The sequence shown here is derived from an EMBL/GenBank/DDBJ whole genome shotgun (WGS) entry which is preliminary data.</text>
</comment>
<keyword evidence="2" id="KW-1185">Reference proteome</keyword>
<organism evidence="1 2">
    <name type="scientific">Populus alba</name>
    <name type="common">White poplar</name>
    <dbReference type="NCBI Taxonomy" id="43335"/>
    <lineage>
        <taxon>Eukaryota</taxon>
        <taxon>Viridiplantae</taxon>
        <taxon>Streptophyta</taxon>
        <taxon>Embryophyta</taxon>
        <taxon>Tracheophyta</taxon>
        <taxon>Spermatophyta</taxon>
        <taxon>Magnoliopsida</taxon>
        <taxon>eudicotyledons</taxon>
        <taxon>Gunneridae</taxon>
        <taxon>Pentapetalae</taxon>
        <taxon>rosids</taxon>
        <taxon>fabids</taxon>
        <taxon>Malpighiales</taxon>
        <taxon>Salicaceae</taxon>
        <taxon>Saliceae</taxon>
        <taxon>Populus</taxon>
    </lineage>
</organism>
<protein>
    <submittedName>
        <fullName evidence="1">Uncharacterized protein</fullName>
    </submittedName>
</protein>
<accession>A0ACC4BA36</accession>
<evidence type="ECO:0000313" key="1">
    <source>
        <dbReference type="EMBL" id="KAL3574803.1"/>
    </source>
</evidence>
<dbReference type="EMBL" id="RCHU02000012">
    <property type="protein sequence ID" value="KAL3574803.1"/>
    <property type="molecule type" value="Genomic_DNA"/>
</dbReference>
<dbReference type="Proteomes" id="UP000309997">
    <property type="component" value="Unassembled WGS sequence"/>
</dbReference>
<proteinExistence type="predicted"/>
<sequence>MAALGMCGTVFGVDGEREGRRGGVGDGFHGVSLVQLARRVDWTSMDLNFIARFYGNLSKNFVITEILKMAALVATATSLHHMVRHLYAVAAHGGLSALLSVCHHRRINILMAGREILPLNKSVTRYQFALETQNSSARWQSLR</sequence>